<name>A0A8H3DNM7_9AGAM</name>
<accession>A0A8H3DNM7</accession>
<protein>
    <submittedName>
        <fullName evidence="1">Uncharacterized protein</fullName>
    </submittedName>
</protein>
<dbReference type="Proteomes" id="UP000663853">
    <property type="component" value="Unassembled WGS sequence"/>
</dbReference>
<evidence type="ECO:0000313" key="1">
    <source>
        <dbReference type="EMBL" id="CAE6529297.1"/>
    </source>
</evidence>
<reference evidence="1" key="1">
    <citation type="submission" date="2021-01" db="EMBL/GenBank/DDBJ databases">
        <authorList>
            <person name="Kaushik A."/>
        </authorList>
    </citation>
    <scope>NUCLEOTIDE SEQUENCE</scope>
    <source>
        <strain evidence="1">AG6-10EEA</strain>
    </source>
</reference>
<organism evidence="1 2">
    <name type="scientific">Rhizoctonia solani</name>
    <dbReference type="NCBI Taxonomy" id="456999"/>
    <lineage>
        <taxon>Eukaryota</taxon>
        <taxon>Fungi</taxon>
        <taxon>Dikarya</taxon>
        <taxon>Basidiomycota</taxon>
        <taxon>Agaricomycotina</taxon>
        <taxon>Agaricomycetes</taxon>
        <taxon>Cantharellales</taxon>
        <taxon>Ceratobasidiaceae</taxon>
        <taxon>Rhizoctonia</taxon>
    </lineage>
</organism>
<dbReference type="AlphaFoldDB" id="A0A8H3DNM7"/>
<evidence type="ECO:0000313" key="2">
    <source>
        <dbReference type="Proteomes" id="UP000663853"/>
    </source>
</evidence>
<gene>
    <name evidence="1" type="ORF">RDB_LOCUS165204</name>
</gene>
<proteinExistence type="predicted"/>
<comment type="caution">
    <text evidence="1">The sequence shown here is derived from an EMBL/GenBank/DDBJ whole genome shotgun (WGS) entry which is preliminary data.</text>
</comment>
<dbReference type="EMBL" id="CAJMXA010003963">
    <property type="protein sequence ID" value="CAE6529297.1"/>
    <property type="molecule type" value="Genomic_DNA"/>
</dbReference>
<sequence>MSVLKLEARFRIDDFQAALVQFLRDTCPHTLPMLTGHEEFDGFVKADLIIDADMDPYAEHVEDSVRASPARNASIANSVIQDTDDDNDEPSTGRFDTVLTRKYPENGLEFGMSNHLVARLRMIFRLPGHLNYDQPLAFVEWFTEPILDEVSGLNRYLVKLVD</sequence>